<dbReference type="InterPro" id="IPR013083">
    <property type="entry name" value="Znf_RING/FYVE/PHD"/>
</dbReference>
<dbReference type="InterPro" id="IPR011016">
    <property type="entry name" value="Znf_RING-CH"/>
</dbReference>
<protein>
    <recommendedName>
        <fullName evidence="6">RING-CH-type domain-containing protein</fullName>
    </recommendedName>
</protein>
<dbReference type="SMART" id="SM00744">
    <property type="entry name" value="RINGv"/>
    <property type="match status" value="1"/>
</dbReference>
<dbReference type="GO" id="GO:0080043">
    <property type="term" value="F:quercetin 3-O-glucosyltransferase activity"/>
    <property type="evidence" value="ECO:0007669"/>
    <property type="project" value="TreeGrafter"/>
</dbReference>
<feature type="domain" description="RING-CH-type" evidence="6">
    <location>
        <begin position="83"/>
        <end position="149"/>
    </location>
</feature>
<evidence type="ECO:0000313" key="8">
    <source>
        <dbReference type="Proteomes" id="UP000636800"/>
    </source>
</evidence>
<dbReference type="PANTHER" id="PTHR11926">
    <property type="entry name" value="GLUCOSYL/GLUCURONOSYL TRANSFERASES"/>
    <property type="match status" value="1"/>
</dbReference>
<dbReference type="PROSITE" id="PS00375">
    <property type="entry name" value="UDPGT"/>
    <property type="match status" value="1"/>
</dbReference>
<sequence>MVLREEKPSQNVVTEPCRASIVAESDGSSCFSNADEEHCPPSRESESLSNHEISRIYEPCKSLCISDCSGELELECNTLEIKVDVELEKDCRICLLSLESLAWESGSPIVLGCSCKDDLAAAHKQCAETWFKIKGNKTCEICGVTAKNVVGVGEPQFMERWNGTTNDLTLTGLRAETQSFWQGHRFLNFLLACMMELMGEKKMVEAHVLVFPFPLQGHVTTMLRLADAISYAGLRLTFLNTDYNHALLDRFAASHQRLSRRPRFRFISIPDGLPGDNPRTMRNFVELEESLRTRSLEFYKKVLRGDGDGWPPVSCVVVDGLMPFAMDAAQELGIPAIVFRTISGACIWAYLCIPRLVEAAEFPFPEKADWDDPINCVPGMEGYLRRRDLPGFFRYTSAAGEKLIRIVGDVTADSLRARGGLILNTSEHLEGPILSHIRSLFPLTYAVGPLHALSASVTSFSASGSLWAEDRSSILWLDAQPDRSVVYVSFGSIAELSTAQFLEFWHGFVDSGHRFLWVLRPGLVAGWERAPPEVDRVKMVSWVPQEEVLRHRAVGCFLTHCGWNSTLESLVAGIPMVCWPLLADQQINSRLVGEVWRVGIDMKDIYSREAVERAVKAAMESETAEALRRAAAEMAVEVGRSVEEGGCARLEFEKLIRDMSALGSGSH</sequence>
<dbReference type="SUPFAM" id="SSF57850">
    <property type="entry name" value="RING/U-box"/>
    <property type="match status" value="1"/>
</dbReference>
<keyword evidence="2" id="KW-0808">Transferase</keyword>
<reference evidence="7 8" key="1">
    <citation type="journal article" date="2020" name="Nat. Food">
        <title>A phased Vanilla planifolia genome enables genetic improvement of flavour and production.</title>
        <authorList>
            <person name="Hasing T."/>
            <person name="Tang H."/>
            <person name="Brym M."/>
            <person name="Khazi F."/>
            <person name="Huang T."/>
            <person name="Chambers A.H."/>
        </authorList>
    </citation>
    <scope>NUCLEOTIDE SEQUENCE [LARGE SCALE GENOMIC DNA]</scope>
    <source>
        <tissue evidence="7">Leaf</tissue>
    </source>
</reference>
<evidence type="ECO:0000256" key="1">
    <source>
        <dbReference type="ARBA" id="ARBA00009995"/>
    </source>
</evidence>
<dbReference type="GO" id="GO:0080044">
    <property type="term" value="F:quercetin 7-O-glucosyltransferase activity"/>
    <property type="evidence" value="ECO:0007669"/>
    <property type="project" value="TreeGrafter"/>
</dbReference>
<evidence type="ECO:0000256" key="4">
    <source>
        <dbReference type="ARBA" id="ARBA00022771"/>
    </source>
</evidence>
<gene>
    <name evidence="7" type="ORF">HPP92_015343</name>
</gene>
<dbReference type="CDD" id="cd03784">
    <property type="entry name" value="GT1_Gtf-like"/>
    <property type="match status" value="1"/>
</dbReference>
<dbReference type="Gene3D" id="3.30.40.10">
    <property type="entry name" value="Zinc/RING finger domain, C3HC4 (zinc finger)"/>
    <property type="match status" value="1"/>
</dbReference>
<evidence type="ECO:0000259" key="6">
    <source>
        <dbReference type="PROSITE" id="PS51292"/>
    </source>
</evidence>
<dbReference type="PROSITE" id="PS51292">
    <property type="entry name" value="ZF_RING_CH"/>
    <property type="match status" value="1"/>
</dbReference>
<dbReference type="Proteomes" id="UP000636800">
    <property type="component" value="Chromosome 7"/>
</dbReference>
<dbReference type="Gene3D" id="3.40.50.2000">
    <property type="entry name" value="Glycogen Phosphorylase B"/>
    <property type="match status" value="2"/>
</dbReference>
<dbReference type="FunFam" id="3.40.50.2000:FF:000060">
    <property type="entry name" value="Glycosyltransferase"/>
    <property type="match status" value="1"/>
</dbReference>
<dbReference type="GO" id="GO:0008270">
    <property type="term" value="F:zinc ion binding"/>
    <property type="evidence" value="ECO:0007669"/>
    <property type="project" value="UniProtKB-KW"/>
</dbReference>
<dbReference type="OrthoDB" id="660257at2759"/>
<evidence type="ECO:0000313" key="7">
    <source>
        <dbReference type="EMBL" id="KAG0473486.1"/>
    </source>
</evidence>
<keyword evidence="5" id="KW-0862">Zinc</keyword>
<comment type="caution">
    <text evidence="7">The sequence shown here is derived from an EMBL/GenBank/DDBJ whole genome shotgun (WGS) entry which is preliminary data.</text>
</comment>
<evidence type="ECO:0000256" key="2">
    <source>
        <dbReference type="ARBA" id="ARBA00022679"/>
    </source>
</evidence>
<dbReference type="InterPro" id="IPR035595">
    <property type="entry name" value="UDP_glycos_trans_CS"/>
</dbReference>
<dbReference type="SUPFAM" id="SSF53756">
    <property type="entry name" value="UDP-Glycosyltransferase/glycogen phosphorylase"/>
    <property type="match status" value="1"/>
</dbReference>
<dbReference type="PANTHER" id="PTHR11926:SF1392">
    <property type="entry name" value="GLYCOSYLTRANSFERASE"/>
    <property type="match status" value="1"/>
</dbReference>
<proteinExistence type="inferred from homology"/>
<evidence type="ECO:0000256" key="3">
    <source>
        <dbReference type="ARBA" id="ARBA00022723"/>
    </source>
</evidence>
<dbReference type="EMBL" id="JADCNL010000007">
    <property type="protein sequence ID" value="KAG0473486.1"/>
    <property type="molecule type" value="Genomic_DNA"/>
</dbReference>
<dbReference type="AlphaFoldDB" id="A0A835UVQ5"/>
<keyword evidence="8" id="KW-1185">Reference proteome</keyword>
<dbReference type="Pfam" id="PF12906">
    <property type="entry name" value="RINGv"/>
    <property type="match status" value="1"/>
</dbReference>
<dbReference type="CDD" id="cd16495">
    <property type="entry name" value="RING_CH-C4HC3_MARCH"/>
    <property type="match status" value="1"/>
</dbReference>
<keyword evidence="3" id="KW-0479">Metal-binding</keyword>
<evidence type="ECO:0000256" key="5">
    <source>
        <dbReference type="ARBA" id="ARBA00022833"/>
    </source>
</evidence>
<accession>A0A835UVQ5</accession>
<keyword evidence="4" id="KW-0863">Zinc-finger</keyword>
<comment type="similarity">
    <text evidence="1">Belongs to the UDP-glycosyltransferase family.</text>
</comment>
<name>A0A835UVQ5_VANPL</name>
<dbReference type="InterPro" id="IPR002213">
    <property type="entry name" value="UDP_glucos_trans"/>
</dbReference>
<organism evidence="7 8">
    <name type="scientific">Vanilla planifolia</name>
    <name type="common">Vanilla</name>
    <dbReference type="NCBI Taxonomy" id="51239"/>
    <lineage>
        <taxon>Eukaryota</taxon>
        <taxon>Viridiplantae</taxon>
        <taxon>Streptophyta</taxon>
        <taxon>Embryophyta</taxon>
        <taxon>Tracheophyta</taxon>
        <taxon>Spermatophyta</taxon>
        <taxon>Magnoliopsida</taxon>
        <taxon>Liliopsida</taxon>
        <taxon>Asparagales</taxon>
        <taxon>Orchidaceae</taxon>
        <taxon>Vanilloideae</taxon>
        <taxon>Vanilleae</taxon>
        <taxon>Vanilla</taxon>
    </lineage>
</organism>
<dbReference type="Pfam" id="PF00201">
    <property type="entry name" value="UDPGT"/>
    <property type="match status" value="1"/>
</dbReference>